<dbReference type="Proteomes" id="UP000030323">
    <property type="component" value="Segment"/>
</dbReference>
<dbReference type="InterPro" id="IPR014791">
    <property type="entry name" value="Baseplate_struct_Gp11"/>
</dbReference>
<name>A0A0A0YTM2_9CAUD</name>
<dbReference type="InterPro" id="IPR015982">
    <property type="entry name" value="Baseplate_struct_Gp11_N_sf"/>
</dbReference>
<dbReference type="RefSeq" id="YP_009146610.1">
    <property type="nucleotide sequence ID" value="NC_027331.1"/>
</dbReference>
<dbReference type="InterPro" id="IPR043180">
    <property type="entry name" value="Baseplate_struct_Gp11_C"/>
</dbReference>
<dbReference type="EMBL" id="KM236240">
    <property type="protein sequence ID" value="AIX12148.1"/>
    <property type="molecule type" value="Genomic_DNA"/>
</dbReference>
<evidence type="ECO:0000313" key="1">
    <source>
        <dbReference type="EMBL" id="AIX12148.1"/>
    </source>
</evidence>
<evidence type="ECO:0000313" key="2">
    <source>
        <dbReference type="Proteomes" id="UP000030323"/>
    </source>
</evidence>
<dbReference type="Gene3D" id="3.90.1160.10">
    <property type="entry name" value="Baseplate structural protein gp11, finger domain"/>
    <property type="match status" value="1"/>
</dbReference>
<proteinExistence type="predicted"/>
<dbReference type="InterPro" id="IPR015976">
    <property type="entry name" value="Phage_T4_Gp11_C"/>
</dbReference>
<dbReference type="Pfam" id="PF08677">
    <property type="entry name" value="GP11"/>
    <property type="match status" value="1"/>
</dbReference>
<dbReference type="SUPFAM" id="SSF56558">
    <property type="entry name" value="Baseplate structural protein gp11"/>
    <property type="match status" value="1"/>
</dbReference>
<dbReference type="InterPro" id="IPR036214">
    <property type="entry name" value="Gp11_sf"/>
</dbReference>
<dbReference type="KEGG" id="vg:24721776"/>
<organism evidence="1 2">
    <name type="scientific">Citrobacter phage Moon</name>
    <dbReference type="NCBI Taxonomy" id="1540095"/>
    <lineage>
        <taxon>Viruses</taxon>
        <taxon>Duplodnaviria</taxon>
        <taxon>Heunggongvirae</taxon>
        <taxon>Uroviricota</taxon>
        <taxon>Caudoviricetes</taxon>
        <taxon>Pantevenvirales</taxon>
        <taxon>Straboviridae</taxon>
        <taxon>Tevenvirinae</taxon>
        <taxon>Moonvirus</taxon>
        <taxon>Moonvirus moon</taxon>
    </lineage>
</organism>
<sequence length="216" mass="23336">MSLLSNKAGVVSRQADYLQFNSTTNNDVMGKQPYGSLTISQLFKGVEYPNVQSAIEDVRNFSIRAINSIEINTDGVSPEGVAQTDTWTFTGTVIRQDGLPDDCIISAYGFNVTVSVGDTAEEVTAKVKTVLENAVTNNFVINRVEAGTNGNELTVTYIDNQKHVLPSIASKGITVAQTILTPGKEGYGAWTRIGTKTETLVGLADPVLLHYFKRIA</sequence>
<protein>
    <submittedName>
        <fullName evidence="1">Baseplate wedge subunit and tail pin</fullName>
    </submittedName>
</protein>
<reference evidence="1 2" key="1">
    <citation type="journal article" date="2015" name="Genome Announc.">
        <title>Complete Genome Sequence of Citrobacter freundii Myophage Moon.</title>
        <authorList>
            <person name="Edwards G.B."/>
            <person name="Luna A.J."/>
            <person name="Hernandez A.C."/>
            <person name="Kuty Everett G.F."/>
        </authorList>
    </citation>
    <scope>NUCLEOTIDE SEQUENCE [LARGE SCALE GENOMIC DNA]</scope>
</reference>
<dbReference type="Gene3D" id="1.10.286.30">
    <property type="entry name" value="Baseplate structural protein GP11, N-terminal domain"/>
    <property type="match status" value="1"/>
</dbReference>
<keyword evidence="2" id="KW-1185">Reference proteome</keyword>
<accession>A0A0A0YTM2</accession>
<dbReference type="GeneID" id="24721776"/>
<gene>
    <name evidence="1" type="ORF">CPT_Moon177</name>
</gene>
<dbReference type="Gene3D" id="2.20.20.20">
    <property type="entry name" value="Baseplate structural protein gp11, C-terminal domain"/>
    <property type="match status" value="1"/>
</dbReference>